<protein>
    <submittedName>
        <fullName evidence="1">Uncharacterized protein</fullName>
    </submittedName>
</protein>
<name>A0A0G0L1P1_9BACT</name>
<evidence type="ECO:0000313" key="1">
    <source>
        <dbReference type="EMBL" id="KKQ55324.1"/>
    </source>
</evidence>
<organism evidence="1 2">
    <name type="scientific">Candidatus Woesebacteria bacterium GW2011_GWC1_38_13</name>
    <dbReference type="NCBI Taxonomy" id="1618583"/>
    <lineage>
        <taxon>Bacteria</taxon>
        <taxon>Candidatus Woeseibacteriota</taxon>
    </lineage>
</organism>
<proteinExistence type="predicted"/>
<sequence>MTEIKSGLSSSLSEHQSFRNLGGLPDDPSRWFRISMAIFGSKNWESRLSRVVDKFPGSEEFINIGVKDLGMVLTPVQKKELKKRLRTYRAQK</sequence>
<reference evidence="1 2" key="1">
    <citation type="journal article" date="2015" name="Nature">
        <title>rRNA introns, odd ribosomes, and small enigmatic genomes across a large radiation of phyla.</title>
        <authorList>
            <person name="Brown C.T."/>
            <person name="Hug L.A."/>
            <person name="Thomas B.C."/>
            <person name="Sharon I."/>
            <person name="Castelle C.J."/>
            <person name="Singh A."/>
            <person name="Wilkins M.J."/>
            <person name="Williams K.H."/>
            <person name="Banfield J.F."/>
        </authorList>
    </citation>
    <scope>NUCLEOTIDE SEQUENCE [LARGE SCALE GENOMIC DNA]</scope>
</reference>
<accession>A0A0G0L1P1</accession>
<comment type="caution">
    <text evidence="1">The sequence shown here is derived from an EMBL/GenBank/DDBJ whole genome shotgun (WGS) entry which is preliminary data.</text>
</comment>
<gene>
    <name evidence="1" type="ORF">US75_C0025G0004</name>
</gene>
<dbReference type="STRING" id="1618583.US75_C0025G0004"/>
<dbReference type="EMBL" id="LBUE01000025">
    <property type="protein sequence ID" value="KKQ55324.1"/>
    <property type="molecule type" value="Genomic_DNA"/>
</dbReference>
<dbReference type="Proteomes" id="UP000034096">
    <property type="component" value="Unassembled WGS sequence"/>
</dbReference>
<dbReference type="AlphaFoldDB" id="A0A0G0L1P1"/>
<evidence type="ECO:0000313" key="2">
    <source>
        <dbReference type="Proteomes" id="UP000034096"/>
    </source>
</evidence>